<dbReference type="Proteomes" id="UP000032142">
    <property type="component" value="Unassembled WGS sequence"/>
</dbReference>
<gene>
    <name evidence="2" type="ORF">F383_36081</name>
</gene>
<accession>A0A0B0N882</accession>
<dbReference type="EMBL" id="JRRC01512204">
    <property type="protein sequence ID" value="KHG08847.1"/>
    <property type="molecule type" value="Genomic_DNA"/>
</dbReference>
<keyword evidence="1" id="KW-0472">Membrane</keyword>
<keyword evidence="1" id="KW-1133">Transmembrane helix</keyword>
<feature type="transmembrane region" description="Helical" evidence="1">
    <location>
        <begin position="6"/>
        <end position="23"/>
    </location>
</feature>
<keyword evidence="1" id="KW-0812">Transmembrane</keyword>
<name>A0A0B0N882_GOSAR</name>
<proteinExistence type="predicted"/>
<evidence type="ECO:0000256" key="1">
    <source>
        <dbReference type="SAM" id="Phobius"/>
    </source>
</evidence>
<evidence type="ECO:0000313" key="3">
    <source>
        <dbReference type="Proteomes" id="UP000032142"/>
    </source>
</evidence>
<reference evidence="3" key="1">
    <citation type="submission" date="2014-09" db="EMBL/GenBank/DDBJ databases">
        <authorList>
            <person name="Mudge J."/>
            <person name="Ramaraj T."/>
            <person name="Lindquist I.E."/>
            <person name="Bharti A.K."/>
            <person name="Sundararajan A."/>
            <person name="Cameron C.T."/>
            <person name="Woodward J.E."/>
            <person name="May G.D."/>
            <person name="Brubaker C."/>
            <person name="Broadhvest J."/>
            <person name="Wilkins T.A."/>
        </authorList>
    </citation>
    <scope>NUCLEOTIDE SEQUENCE</scope>
    <source>
        <strain evidence="3">cv. AKA8401</strain>
    </source>
</reference>
<dbReference type="AlphaFoldDB" id="A0A0B0N882"/>
<organism evidence="2 3">
    <name type="scientific">Gossypium arboreum</name>
    <name type="common">Tree cotton</name>
    <name type="synonym">Gossypium nanking</name>
    <dbReference type="NCBI Taxonomy" id="29729"/>
    <lineage>
        <taxon>Eukaryota</taxon>
        <taxon>Viridiplantae</taxon>
        <taxon>Streptophyta</taxon>
        <taxon>Embryophyta</taxon>
        <taxon>Tracheophyta</taxon>
        <taxon>Spermatophyta</taxon>
        <taxon>Magnoliopsida</taxon>
        <taxon>eudicotyledons</taxon>
        <taxon>Gunneridae</taxon>
        <taxon>Pentapetalae</taxon>
        <taxon>rosids</taxon>
        <taxon>malvids</taxon>
        <taxon>Malvales</taxon>
        <taxon>Malvaceae</taxon>
        <taxon>Malvoideae</taxon>
        <taxon>Gossypium</taxon>
    </lineage>
</organism>
<protein>
    <submittedName>
        <fullName evidence="2">Uncharacterized protein</fullName>
    </submittedName>
</protein>
<keyword evidence="3" id="KW-1185">Reference proteome</keyword>
<evidence type="ECO:0000313" key="2">
    <source>
        <dbReference type="EMBL" id="KHG08847.1"/>
    </source>
</evidence>
<comment type="caution">
    <text evidence="2">The sequence shown here is derived from an EMBL/GenBank/DDBJ whole genome shotgun (WGS) entry which is preliminary data.</text>
</comment>
<sequence length="26" mass="2890">MACIGWILLMKCLILVICNLSHAKMA</sequence>